<dbReference type="EMBL" id="CAACVR010000056">
    <property type="protein sequence ID" value="VEU23671.1"/>
    <property type="molecule type" value="Genomic_DNA"/>
</dbReference>
<reference evidence="7 8" key="1">
    <citation type="submission" date="2018-12" db="EMBL/GenBank/DDBJ databases">
        <authorList>
            <person name="Tiukova I."/>
            <person name="Dainat J."/>
        </authorList>
    </citation>
    <scope>NUCLEOTIDE SEQUENCE [LARGE SCALE GENOMIC DNA]</scope>
</reference>
<evidence type="ECO:0000256" key="2">
    <source>
        <dbReference type="ARBA" id="ARBA00023015"/>
    </source>
</evidence>
<evidence type="ECO:0000256" key="4">
    <source>
        <dbReference type="ARBA" id="ARBA00023163"/>
    </source>
</evidence>
<dbReference type="PANTHER" id="PTHR11064:SF9">
    <property type="entry name" value="NUCLEAR TRANSCRIPTION FACTOR Y SUBUNIT BETA"/>
    <property type="match status" value="1"/>
</dbReference>
<dbReference type="STRING" id="13370.A0A448YRX9"/>
<evidence type="ECO:0000313" key="7">
    <source>
        <dbReference type="EMBL" id="VEU23671.1"/>
    </source>
</evidence>
<dbReference type="GO" id="GO:0001228">
    <property type="term" value="F:DNA-binding transcription activator activity, RNA polymerase II-specific"/>
    <property type="evidence" value="ECO:0007669"/>
    <property type="project" value="InterPro"/>
</dbReference>
<evidence type="ECO:0000256" key="1">
    <source>
        <dbReference type="ARBA" id="ARBA00009053"/>
    </source>
</evidence>
<feature type="region of interest" description="Disordered" evidence="5">
    <location>
        <begin position="129"/>
        <end position="175"/>
    </location>
</feature>
<accession>A0A448YRX9</accession>
<keyword evidence="2" id="KW-0805">Transcription regulation</keyword>
<dbReference type="FunCoup" id="A0A448YRX9">
    <property type="interactions" value="722"/>
</dbReference>
<dbReference type="Gene3D" id="1.10.20.10">
    <property type="entry name" value="Histone, subunit A"/>
    <property type="match status" value="1"/>
</dbReference>
<dbReference type="InterPro" id="IPR003958">
    <property type="entry name" value="CBFA_NFYB_domain"/>
</dbReference>
<name>A0A448YRX9_BRENA</name>
<feature type="domain" description="Transcription factor CBF/NF-Y/archaeal histone" evidence="6">
    <location>
        <begin position="20"/>
        <end position="84"/>
    </location>
</feature>
<gene>
    <name evidence="7" type="ORF">BRENAR_LOCUS4400</name>
</gene>
<dbReference type="GO" id="GO:0046982">
    <property type="term" value="F:protein heterodimerization activity"/>
    <property type="evidence" value="ECO:0007669"/>
    <property type="project" value="InterPro"/>
</dbReference>
<sequence length="175" mass="19955">MAAKKKERPSNYIIQDQDRLLPIANVSRVIRKALPIHGKLSKQAAECIQECVSEFISFITSEAAEKCSIEQRKTLNGEDILHAMYSLGFDNYAETLKIYLAKYREYEVEESEARRRKYLQRKEKIKLERLAKEGEENTDEPGGASGADEYIEEEQSDYAASSESDLLDPSDIVLL</sequence>
<dbReference type="OrthoDB" id="386949at2759"/>
<evidence type="ECO:0000256" key="5">
    <source>
        <dbReference type="SAM" id="MobiDB-lite"/>
    </source>
</evidence>
<dbReference type="InParanoid" id="A0A448YRX9"/>
<dbReference type="SUPFAM" id="SSF47113">
    <property type="entry name" value="Histone-fold"/>
    <property type="match status" value="1"/>
</dbReference>
<keyword evidence="3" id="KW-0238">DNA-binding</keyword>
<evidence type="ECO:0000313" key="8">
    <source>
        <dbReference type="Proteomes" id="UP000290900"/>
    </source>
</evidence>
<organism evidence="7 8">
    <name type="scientific">Brettanomyces naardenensis</name>
    <name type="common">Yeast</name>
    <dbReference type="NCBI Taxonomy" id="13370"/>
    <lineage>
        <taxon>Eukaryota</taxon>
        <taxon>Fungi</taxon>
        <taxon>Dikarya</taxon>
        <taxon>Ascomycota</taxon>
        <taxon>Saccharomycotina</taxon>
        <taxon>Pichiomycetes</taxon>
        <taxon>Pichiales</taxon>
        <taxon>Pichiaceae</taxon>
        <taxon>Brettanomyces</taxon>
    </lineage>
</organism>
<evidence type="ECO:0000259" key="6">
    <source>
        <dbReference type="Pfam" id="PF00808"/>
    </source>
</evidence>
<dbReference type="PANTHER" id="PTHR11064">
    <property type="entry name" value="CCAAT-BINDING TRANSCRIPTION FACTOR-RELATED"/>
    <property type="match status" value="1"/>
</dbReference>
<keyword evidence="4" id="KW-0804">Transcription</keyword>
<dbReference type="PRINTS" id="PR00615">
    <property type="entry name" value="CCAATSUBUNTA"/>
</dbReference>
<dbReference type="InterPro" id="IPR027113">
    <property type="entry name" value="Transc_fact_NFYB/HAP3"/>
</dbReference>
<protein>
    <submittedName>
        <fullName evidence="7">DEKNAAC104818</fullName>
    </submittedName>
</protein>
<comment type="similarity">
    <text evidence="1">Belongs to the NFYB/HAP3 subunit family.</text>
</comment>
<dbReference type="AlphaFoldDB" id="A0A448YRX9"/>
<dbReference type="Pfam" id="PF00808">
    <property type="entry name" value="CBFD_NFYB_HMF"/>
    <property type="match status" value="1"/>
</dbReference>
<dbReference type="GO" id="GO:0000978">
    <property type="term" value="F:RNA polymerase II cis-regulatory region sequence-specific DNA binding"/>
    <property type="evidence" value="ECO:0007669"/>
    <property type="project" value="TreeGrafter"/>
</dbReference>
<dbReference type="InterPro" id="IPR009072">
    <property type="entry name" value="Histone-fold"/>
</dbReference>
<evidence type="ECO:0000256" key="3">
    <source>
        <dbReference type="ARBA" id="ARBA00023125"/>
    </source>
</evidence>
<dbReference type="CDD" id="cd22907">
    <property type="entry name" value="HFD_NFYB"/>
    <property type="match status" value="1"/>
</dbReference>
<keyword evidence="8" id="KW-1185">Reference proteome</keyword>
<dbReference type="Proteomes" id="UP000290900">
    <property type="component" value="Unassembled WGS sequence"/>
</dbReference>
<dbReference type="GO" id="GO:0016602">
    <property type="term" value="C:CCAAT-binding factor complex"/>
    <property type="evidence" value="ECO:0007669"/>
    <property type="project" value="InterPro"/>
</dbReference>
<proteinExistence type="inferred from homology"/>